<sequence>MFGLKADSERYLAPEELFKELYFSLNDSIASLEFVQKYDNSNTLCLCFSVGIAIAIRFPMEIYDDSRVRSSMACDRSKLTENLCEFQQSTLIPVKTGRECTVEALNPPHPRLLPSTIPLITSISDASENDACLKRTIKYFA</sequence>
<evidence type="ECO:0000313" key="2">
    <source>
        <dbReference type="Proteomes" id="UP000050794"/>
    </source>
</evidence>
<accession>A0A183VE37</accession>
<reference evidence="3" key="1">
    <citation type="submission" date="2016-06" db="UniProtKB">
        <authorList>
            <consortium name="WormBaseParasite"/>
        </authorList>
    </citation>
    <scope>IDENTIFICATION</scope>
</reference>
<dbReference type="EMBL" id="UYWY01026258">
    <property type="protein sequence ID" value="VDM50328.1"/>
    <property type="molecule type" value="Genomic_DNA"/>
</dbReference>
<dbReference type="AlphaFoldDB" id="A0A183VE37"/>
<name>A0A183VE37_TOXCA</name>
<reference evidence="1 2" key="2">
    <citation type="submission" date="2018-11" db="EMBL/GenBank/DDBJ databases">
        <authorList>
            <consortium name="Pathogen Informatics"/>
        </authorList>
    </citation>
    <scope>NUCLEOTIDE SEQUENCE [LARGE SCALE GENOMIC DNA]</scope>
</reference>
<dbReference type="Proteomes" id="UP000050794">
    <property type="component" value="Unassembled WGS sequence"/>
</dbReference>
<organism evidence="2 3">
    <name type="scientific">Toxocara canis</name>
    <name type="common">Canine roundworm</name>
    <dbReference type="NCBI Taxonomy" id="6265"/>
    <lineage>
        <taxon>Eukaryota</taxon>
        <taxon>Metazoa</taxon>
        <taxon>Ecdysozoa</taxon>
        <taxon>Nematoda</taxon>
        <taxon>Chromadorea</taxon>
        <taxon>Rhabditida</taxon>
        <taxon>Spirurina</taxon>
        <taxon>Ascaridomorpha</taxon>
        <taxon>Ascaridoidea</taxon>
        <taxon>Toxocaridae</taxon>
        <taxon>Toxocara</taxon>
    </lineage>
</organism>
<keyword evidence="2" id="KW-1185">Reference proteome</keyword>
<protein>
    <submittedName>
        <fullName evidence="1 3">Uncharacterized protein</fullName>
    </submittedName>
</protein>
<dbReference type="WBParaSite" id="TCNE_0001901101-mRNA-1">
    <property type="protein sequence ID" value="TCNE_0001901101-mRNA-1"/>
    <property type="gene ID" value="TCNE_0001901101"/>
</dbReference>
<evidence type="ECO:0000313" key="1">
    <source>
        <dbReference type="EMBL" id="VDM50328.1"/>
    </source>
</evidence>
<proteinExistence type="predicted"/>
<evidence type="ECO:0000313" key="3">
    <source>
        <dbReference type="WBParaSite" id="TCNE_0001901101-mRNA-1"/>
    </source>
</evidence>
<gene>
    <name evidence="1" type="ORF">TCNE_LOCUS19007</name>
</gene>